<sequence>MRSHIRCELTAGQSGLTQSPRGLGPLLTREPCSKKSAMSSSLVCVQDYEEQATKILPRNALDYYRSGATREITLQENKDAIKRWYIRPRFLRDVSKRSMQTTVLGHTVNVPFGVAPTAMQRMATPDGESANARAAGKIGTVFTLSTIATTSIEEIASEAPDTLRFFQLYIYKDRAVTASLVKRAEAAGFSALVLTVDAPHFGIRLADLRNKFTLPPHLGMANFQTGDEKSNRVNTSAGGSGINEYVKSLFDPSLTWDDVAWLKRLTHLPIVLKGILTAEDALLGLKAGATGIWVSNHGARQVDGVPPSIEALSEIIKAVDGRCEVYVDGGFSEGTDIFKALALGARMVFLGRPLLWGLACGGEEGALNILNILKGELDSTMALSGCASINDITKDMVIRKDHYSRL</sequence>
<keyword evidence="11" id="KW-1185">Reference proteome</keyword>
<feature type="binding site" evidence="8">
    <location>
        <position position="167"/>
    </location>
    <ligand>
        <name>glyoxylate</name>
        <dbReference type="ChEBI" id="CHEBI:36655"/>
    </ligand>
</feature>
<dbReference type="PANTHER" id="PTHR10578">
    <property type="entry name" value="S -2-HYDROXY-ACID OXIDASE-RELATED"/>
    <property type="match status" value="1"/>
</dbReference>
<dbReference type="InterPro" id="IPR013785">
    <property type="entry name" value="Aldolase_TIM"/>
</dbReference>
<evidence type="ECO:0000256" key="1">
    <source>
        <dbReference type="ARBA" id="ARBA00001917"/>
    </source>
</evidence>
<feature type="binding site" evidence="8">
    <location>
        <position position="195"/>
    </location>
    <ligand>
        <name>FMN</name>
        <dbReference type="ChEBI" id="CHEBI:58210"/>
    </ligand>
</feature>
<organism evidence="10 11">
    <name type="scientific">Penaeus vannamei</name>
    <name type="common">Whiteleg shrimp</name>
    <name type="synonym">Litopenaeus vannamei</name>
    <dbReference type="NCBI Taxonomy" id="6689"/>
    <lineage>
        <taxon>Eukaryota</taxon>
        <taxon>Metazoa</taxon>
        <taxon>Ecdysozoa</taxon>
        <taxon>Arthropoda</taxon>
        <taxon>Crustacea</taxon>
        <taxon>Multicrustacea</taxon>
        <taxon>Malacostraca</taxon>
        <taxon>Eumalacostraca</taxon>
        <taxon>Eucarida</taxon>
        <taxon>Decapoda</taxon>
        <taxon>Dendrobranchiata</taxon>
        <taxon>Penaeoidea</taxon>
        <taxon>Penaeidae</taxon>
        <taxon>Penaeus</taxon>
    </lineage>
</organism>
<evidence type="ECO:0000256" key="3">
    <source>
        <dbReference type="ARBA" id="ARBA00023002"/>
    </source>
</evidence>
<comment type="similarity">
    <text evidence="4">Belongs to the FMN-dependent alpha-hydroxy acid dehydrogenase family.</text>
</comment>
<dbReference type="STRING" id="6689.A0A3R7MDZ0"/>
<protein>
    <recommendedName>
        <fullName evidence="2">(S)-2-hydroxy-acid oxidase</fullName>
        <ecNumber evidence="2">1.1.3.15</ecNumber>
    </recommendedName>
</protein>
<dbReference type="PIRSF" id="PIRSF000138">
    <property type="entry name" value="Al-hdrx_acd_dh"/>
    <property type="match status" value="1"/>
</dbReference>
<comment type="catalytic activity">
    <reaction evidence="5">
        <text>a (2S)-2-hydroxycarboxylate + O2 = a 2-oxocarboxylate + H2O2</text>
        <dbReference type="Rhea" id="RHEA:16789"/>
        <dbReference type="ChEBI" id="CHEBI:15379"/>
        <dbReference type="ChEBI" id="CHEBI:16240"/>
        <dbReference type="ChEBI" id="CHEBI:35179"/>
        <dbReference type="ChEBI" id="CHEBI:58123"/>
        <dbReference type="EC" id="1.1.3.15"/>
    </reaction>
    <physiologicalReaction direction="left-to-right" evidence="5">
        <dbReference type="Rhea" id="RHEA:16790"/>
    </physiologicalReaction>
</comment>
<accession>A0A3R7MDZ0</accession>
<feature type="binding site" evidence="8">
    <location>
        <begin position="116"/>
        <end position="118"/>
    </location>
    <ligand>
        <name>FMN</name>
        <dbReference type="ChEBI" id="CHEBI:58210"/>
    </ligand>
</feature>
<dbReference type="Proteomes" id="UP000283509">
    <property type="component" value="Unassembled WGS sequence"/>
</dbReference>
<dbReference type="PROSITE" id="PS51349">
    <property type="entry name" value="FMN_HYDROXY_ACID_DH_2"/>
    <property type="match status" value="1"/>
</dbReference>
<dbReference type="InterPro" id="IPR008259">
    <property type="entry name" value="FMN_hydac_DH_AS"/>
</dbReference>
<evidence type="ECO:0000256" key="8">
    <source>
        <dbReference type="PIRSR" id="PIRSR000138-2"/>
    </source>
</evidence>
<dbReference type="PROSITE" id="PS00557">
    <property type="entry name" value="FMN_HYDROXY_ACID_DH_1"/>
    <property type="match status" value="1"/>
</dbReference>
<feature type="binding site" evidence="8">
    <location>
        <position position="63"/>
    </location>
    <ligand>
        <name>glyoxylate</name>
        <dbReference type="ChEBI" id="CHEBI:36655"/>
    </ligand>
</feature>
<dbReference type="Pfam" id="PF01070">
    <property type="entry name" value="FMN_dh"/>
    <property type="match status" value="1"/>
</dbReference>
<comment type="catalytic activity">
    <reaction evidence="6">
        <text>2-hydroxyoctanoate + O2 = 2-oxooctanoate + H2O2</text>
        <dbReference type="Rhea" id="RHEA:67940"/>
        <dbReference type="ChEBI" id="CHEBI:15379"/>
        <dbReference type="ChEBI" id="CHEBI:16240"/>
        <dbReference type="ChEBI" id="CHEBI:133514"/>
        <dbReference type="ChEBI" id="CHEBI:176689"/>
    </reaction>
    <physiologicalReaction direction="left-to-right" evidence="6">
        <dbReference type="Rhea" id="RHEA:67941"/>
    </physiologicalReaction>
</comment>
<feature type="binding site" evidence="8">
    <location>
        <begin position="351"/>
        <end position="352"/>
    </location>
    <ligand>
        <name>FMN</name>
        <dbReference type="ChEBI" id="CHEBI:58210"/>
    </ligand>
</feature>
<proteinExistence type="inferred from homology"/>
<evidence type="ECO:0000259" key="9">
    <source>
        <dbReference type="PROSITE" id="PS51349"/>
    </source>
</evidence>
<evidence type="ECO:0000313" key="10">
    <source>
        <dbReference type="EMBL" id="ROT79286.1"/>
    </source>
</evidence>
<reference evidence="10 11" key="1">
    <citation type="submission" date="2018-04" db="EMBL/GenBank/DDBJ databases">
        <authorList>
            <person name="Zhang X."/>
            <person name="Yuan J."/>
            <person name="Li F."/>
            <person name="Xiang J."/>
        </authorList>
    </citation>
    <scope>NUCLEOTIDE SEQUENCE [LARGE SCALE GENOMIC DNA]</scope>
    <source>
        <tissue evidence="10">Muscle</tissue>
    </source>
</reference>
<gene>
    <name evidence="10" type="ORF">C7M84_002008</name>
</gene>
<dbReference type="GO" id="GO:0001561">
    <property type="term" value="P:fatty acid alpha-oxidation"/>
    <property type="evidence" value="ECO:0007669"/>
    <property type="project" value="TreeGrafter"/>
</dbReference>
<name>A0A3R7MDZ0_PENVA</name>
<feature type="binding site" evidence="8">
    <location>
        <position position="297"/>
    </location>
    <ligand>
        <name>glyoxylate</name>
        <dbReference type="ChEBI" id="CHEBI:36655"/>
    </ligand>
</feature>
<dbReference type="GO" id="GO:0005782">
    <property type="term" value="C:peroxisomal matrix"/>
    <property type="evidence" value="ECO:0007669"/>
    <property type="project" value="TreeGrafter"/>
</dbReference>
<dbReference type="InterPro" id="IPR037396">
    <property type="entry name" value="FMN_HAD"/>
</dbReference>
<dbReference type="InterPro" id="IPR012133">
    <property type="entry name" value="Alpha-hydoxy_acid_DH_FMN"/>
</dbReference>
<keyword evidence="8" id="KW-0285">Flavoprotein</keyword>
<feature type="domain" description="FMN hydroxy acid dehydrogenase" evidence="9">
    <location>
        <begin position="37"/>
        <end position="402"/>
    </location>
</feature>
<dbReference type="GO" id="GO:0010181">
    <property type="term" value="F:FMN binding"/>
    <property type="evidence" value="ECO:0007669"/>
    <property type="project" value="InterPro"/>
</dbReference>
<dbReference type="SUPFAM" id="SSF51395">
    <property type="entry name" value="FMN-linked oxidoreductases"/>
    <property type="match status" value="1"/>
</dbReference>
<evidence type="ECO:0000313" key="11">
    <source>
        <dbReference type="Proteomes" id="UP000283509"/>
    </source>
</evidence>
<dbReference type="FunFam" id="3.20.20.70:FF:000056">
    <property type="entry name" value="hydroxyacid oxidase 2"/>
    <property type="match status" value="1"/>
</dbReference>
<keyword evidence="8" id="KW-0288">FMN</keyword>
<dbReference type="GO" id="GO:0003973">
    <property type="term" value="F:(S)-2-hydroxy-acid oxidase activity"/>
    <property type="evidence" value="ECO:0007669"/>
    <property type="project" value="UniProtKB-EC"/>
</dbReference>
<dbReference type="AlphaFoldDB" id="A0A3R7MDZ0"/>
<feature type="binding site" evidence="8">
    <location>
        <position position="300"/>
    </location>
    <ligand>
        <name>glyoxylate</name>
        <dbReference type="ChEBI" id="CHEBI:36655"/>
    </ligand>
</feature>
<comment type="caution">
    <text evidence="10">The sequence shown here is derived from an EMBL/GenBank/DDBJ whole genome shotgun (WGS) entry which is preliminary data.</text>
</comment>
<dbReference type="CDD" id="cd02809">
    <property type="entry name" value="alpha_hydroxyacid_oxid_FMN"/>
    <property type="match status" value="1"/>
</dbReference>
<keyword evidence="3" id="KW-0560">Oxidoreductase</keyword>
<comment type="cofactor">
    <cofactor evidence="1">
        <name>FMN</name>
        <dbReference type="ChEBI" id="CHEBI:58210"/>
    </cofactor>
</comment>
<feature type="binding site" evidence="8">
    <location>
        <position position="295"/>
    </location>
    <ligand>
        <name>FMN</name>
        <dbReference type="ChEBI" id="CHEBI:58210"/>
    </ligand>
</feature>
<dbReference type="PANTHER" id="PTHR10578:SF149">
    <property type="entry name" value="2-HYDROXYACID OXIDASE 2"/>
    <property type="match status" value="1"/>
</dbReference>
<feature type="binding site" evidence="8">
    <location>
        <position position="204"/>
    </location>
    <ligand>
        <name>glyoxylate</name>
        <dbReference type="ChEBI" id="CHEBI:36655"/>
    </ligand>
</feature>
<evidence type="ECO:0000256" key="2">
    <source>
        <dbReference type="ARBA" id="ARBA00013087"/>
    </source>
</evidence>
<dbReference type="Gene3D" id="3.20.20.70">
    <property type="entry name" value="Aldolase class I"/>
    <property type="match status" value="1"/>
</dbReference>
<dbReference type="EMBL" id="QCYY01001263">
    <property type="protein sequence ID" value="ROT79286.1"/>
    <property type="molecule type" value="Genomic_DNA"/>
</dbReference>
<evidence type="ECO:0000256" key="5">
    <source>
        <dbReference type="ARBA" id="ARBA00029325"/>
    </source>
</evidence>
<dbReference type="OrthoDB" id="25826at2759"/>
<dbReference type="EC" id="1.1.3.15" evidence="2"/>
<feature type="active site" description="Proton acceptor" evidence="7">
    <location>
        <position position="297"/>
    </location>
</feature>
<evidence type="ECO:0000256" key="6">
    <source>
        <dbReference type="ARBA" id="ARBA00029327"/>
    </source>
</evidence>
<feature type="binding site" evidence="8">
    <location>
        <position position="145"/>
    </location>
    <ligand>
        <name>FMN</name>
        <dbReference type="ChEBI" id="CHEBI:58210"/>
    </ligand>
</feature>
<evidence type="ECO:0000256" key="4">
    <source>
        <dbReference type="ARBA" id="ARBA00024042"/>
    </source>
</evidence>
<feature type="binding site" evidence="8">
    <location>
        <position position="169"/>
    </location>
    <ligand>
        <name>glyoxylate</name>
        <dbReference type="ChEBI" id="CHEBI:36655"/>
    </ligand>
</feature>
<reference evidence="10 11" key="2">
    <citation type="submission" date="2019-01" db="EMBL/GenBank/DDBJ databases">
        <title>The decoding of complex shrimp genome reveals the adaptation for benthos swimmer, frequently molting mechanism and breeding impact on genome.</title>
        <authorList>
            <person name="Sun Y."/>
            <person name="Gao Y."/>
            <person name="Yu Y."/>
        </authorList>
    </citation>
    <scope>NUCLEOTIDE SEQUENCE [LARGE SCALE GENOMIC DNA]</scope>
    <source>
        <tissue evidence="10">Muscle</tissue>
    </source>
</reference>
<feature type="binding site" evidence="8">
    <location>
        <position position="273"/>
    </location>
    <ligand>
        <name>FMN</name>
        <dbReference type="ChEBI" id="CHEBI:58210"/>
    </ligand>
</feature>
<evidence type="ECO:0000256" key="7">
    <source>
        <dbReference type="PIRSR" id="PIRSR000138-1"/>
    </source>
</evidence>
<dbReference type="InterPro" id="IPR000262">
    <property type="entry name" value="FMN-dep_DH"/>
</dbReference>